<accession>A0A858RBM0</accession>
<keyword evidence="2" id="KW-1185">Reference proteome</keyword>
<evidence type="ECO:0000313" key="1">
    <source>
        <dbReference type="EMBL" id="QJE94396.1"/>
    </source>
</evidence>
<gene>
    <name evidence="1" type="ORF">HHL09_00875</name>
</gene>
<dbReference type="EMBL" id="CP051774">
    <property type="protein sequence ID" value="QJE94396.1"/>
    <property type="molecule type" value="Genomic_DNA"/>
</dbReference>
<name>A0A858RBM0_9BACT</name>
<protein>
    <submittedName>
        <fullName evidence="1">Uncharacterized protein</fullName>
    </submittedName>
</protein>
<proteinExistence type="predicted"/>
<organism evidence="1 2">
    <name type="scientific">Luteolibacter luteus</name>
    <dbReference type="NCBI Taxonomy" id="2728835"/>
    <lineage>
        <taxon>Bacteria</taxon>
        <taxon>Pseudomonadati</taxon>
        <taxon>Verrucomicrobiota</taxon>
        <taxon>Verrucomicrobiia</taxon>
        <taxon>Verrucomicrobiales</taxon>
        <taxon>Verrucomicrobiaceae</taxon>
        <taxon>Luteolibacter</taxon>
    </lineage>
</organism>
<evidence type="ECO:0000313" key="2">
    <source>
        <dbReference type="Proteomes" id="UP000501812"/>
    </source>
</evidence>
<dbReference type="RefSeq" id="WP_169452617.1">
    <property type="nucleotide sequence ID" value="NZ_CP051774.1"/>
</dbReference>
<dbReference type="KEGG" id="luo:HHL09_00875"/>
<sequence>MKRALIQQLSLALAVIGGSAAISYGIGRSMREEPAEAAARWQQESPGLSLSAGDPAGDSALLSSADATLSPEERAKKVAAIKQRISALWASPPYIVMDCEAERESHALLKQLDTDELKAMLRETKIGTQRIASHIIRTRVSEALIARGEGPAALEESMTYLADSMNPFQTFGTWAKRDPEKAFAWLRDAKLSPELEEKRSGMQINALYNFAKKDFARAAAELSYIAQEDKRWALNTLAGAAQGQEAEALLKELVATHDPDAAMEIERSKVNDLAKDDPAAALEHIAGLDLPAEQKAELEIAQLAAMSHKSVAEAYDAWLLRHEDTDPIPERMWQQLDTNFVFQNADTMKWLDSMPPGATRDAFYRRGVRLLASRQDFDKAAAYASTIESPEDRRLTLRMLSTMWGETNASAAKTWRDGLSPTDRQQLD</sequence>
<reference evidence="1 2" key="1">
    <citation type="submission" date="2020-04" db="EMBL/GenBank/DDBJ databases">
        <title>Luteolibacter sp. G-1-1-1 isolated from soil.</title>
        <authorList>
            <person name="Dahal R.H."/>
        </authorList>
    </citation>
    <scope>NUCLEOTIDE SEQUENCE [LARGE SCALE GENOMIC DNA]</scope>
    <source>
        <strain evidence="1 2">G-1-1-1</strain>
    </source>
</reference>
<dbReference type="Proteomes" id="UP000501812">
    <property type="component" value="Chromosome"/>
</dbReference>
<dbReference type="AlphaFoldDB" id="A0A858RBM0"/>